<keyword evidence="2" id="KW-1185">Reference proteome</keyword>
<accession>A0ABW2X5P1</accession>
<dbReference type="EMBL" id="JBHTGL010000008">
    <property type="protein sequence ID" value="MFD0629126.1"/>
    <property type="molecule type" value="Genomic_DNA"/>
</dbReference>
<protein>
    <recommendedName>
        <fullName evidence="3">Secreted protein</fullName>
    </recommendedName>
</protein>
<sequence>MAALLLAGVVLPVIALAGAVDGRSWTSVVECDVNTGEGNERARLVELGRKGNGVVGWDIEGDEVVNGVNCGVSENDVARPPLWRS</sequence>
<comment type="caution">
    <text evidence="1">The sequence shown here is derived from an EMBL/GenBank/DDBJ whole genome shotgun (WGS) entry which is preliminary data.</text>
</comment>
<evidence type="ECO:0000313" key="1">
    <source>
        <dbReference type="EMBL" id="MFD0629126.1"/>
    </source>
</evidence>
<reference evidence="2" key="1">
    <citation type="journal article" date="2019" name="Int. J. Syst. Evol. Microbiol.">
        <title>The Global Catalogue of Microorganisms (GCM) 10K type strain sequencing project: providing services to taxonomists for standard genome sequencing and annotation.</title>
        <authorList>
            <consortium name="The Broad Institute Genomics Platform"/>
            <consortium name="The Broad Institute Genome Sequencing Center for Infectious Disease"/>
            <person name="Wu L."/>
            <person name="Ma J."/>
        </authorList>
    </citation>
    <scope>NUCLEOTIDE SEQUENCE [LARGE SCALE GENOMIC DNA]</scope>
    <source>
        <strain evidence="2">JCM 12607</strain>
    </source>
</reference>
<evidence type="ECO:0008006" key="3">
    <source>
        <dbReference type="Google" id="ProtNLM"/>
    </source>
</evidence>
<evidence type="ECO:0000313" key="2">
    <source>
        <dbReference type="Proteomes" id="UP001596915"/>
    </source>
</evidence>
<proteinExistence type="predicted"/>
<dbReference type="Proteomes" id="UP001596915">
    <property type="component" value="Unassembled WGS sequence"/>
</dbReference>
<gene>
    <name evidence="1" type="ORF">ACFQ2K_47455</name>
</gene>
<organism evidence="1 2">
    <name type="scientific">Streptomyces sanglieri</name>
    <dbReference type="NCBI Taxonomy" id="193460"/>
    <lineage>
        <taxon>Bacteria</taxon>
        <taxon>Bacillati</taxon>
        <taxon>Actinomycetota</taxon>
        <taxon>Actinomycetes</taxon>
        <taxon>Kitasatosporales</taxon>
        <taxon>Streptomycetaceae</taxon>
        <taxon>Streptomyces</taxon>
    </lineage>
</organism>
<name>A0ABW2X5P1_9ACTN</name>